<feature type="transmembrane region" description="Helical" evidence="6">
    <location>
        <begin position="126"/>
        <end position="150"/>
    </location>
</feature>
<proteinExistence type="evidence at transcript level"/>
<sequence>MGPNYISNQVESSEKIDRYLNNRSNPTLSWVTHLIGLAFSGSIGMTFLVLACALPQYSNWWPFFMVAFYLLAPFPTVISRRYGDGTGNTNPCREIALFITAVIVVSAFGLPIILARAPEATPVIAWGSAGLVITANIIVFLTILGFFVAFDNDDVDYSMW</sequence>
<dbReference type="GO" id="GO:0032511">
    <property type="term" value="P:late endosome to vacuole transport via multivesicular body sorting pathway"/>
    <property type="evidence" value="ECO:0007669"/>
    <property type="project" value="TreeGrafter"/>
</dbReference>
<evidence type="ECO:0000256" key="6">
    <source>
        <dbReference type="SAM" id="Phobius"/>
    </source>
</evidence>
<keyword evidence="4 6" id="KW-1133">Transmembrane helix</keyword>
<keyword evidence="3 6" id="KW-0812">Transmembrane</keyword>
<dbReference type="PANTHER" id="PTHR12050:SF0">
    <property type="entry name" value="RH04491P"/>
    <property type="match status" value="1"/>
</dbReference>
<feature type="transmembrane region" description="Helical" evidence="6">
    <location>
        <begin position="30"/>
        <end position="54"/>
    </location>
</feature>
<evidence type="ECO:0000313" key="7">
    <source>
        <dbReference type="EMBL" id="SVE94625.1"/>
    </source>
</evidence>
<protein>
    <submittedName>
        <fullName evidence="7">EOG090X0J87</fullName>
    </submittedName>
</protein>
<evidence type="ECO:0000256" key="3">
    <source>
        <dbReference type="ARBA" id="ARBA00022692"/>
    </source>
</evidence>
<dbReference type="EMBL" id="LR025006">
    <property type="protein sequence ID" value="SVE94625.1"/>
    <property type="molecule type" value="mRNA"/>
</dbReference>
<keyword evidence="5 6" id="KW-0472">Membrane</keyword>
<feature type="transmembrane region" description="Helical" evidence="6">
    <location>
        <begin position="61"/>
        <end position="83"/>
    </location>
</feature>
<dbReference type="Pfam" id="PF04133">
    <property type="entry name" value="Vps55"/>
    <property type="match status" value="1"/>
</dbReference>
<feature type="transmembrane region" description="Helical" evidence="6">
    <location>
        <begin position="95"/>
        <end position="114"/>
    </location>
</feature>
<reference evidence="7" key="1">
    <citation type="submission" date="2018-08" db="EMBL/GenBank/DDBJ databases">
        <authorList>
            <person name="Cornetti L."/>
        </authorList>
    </citation>
    <scope>NUCLEOTIDE SEQUENCE</scope>
    <source>
        <strain evidence="7">OM-SAIQ-clone2</strain>
    </source>
</reference>
<dbReference type="GO" id="GO:0005768">
    <property type="term" value="C:endosome"/>
    <property type="evidence" value="ECO:0007669"/>
    <property type="project" value="TreeGrafter"/>
</dbReference>
<organism evidence="7">
    <name type="scientific">Simocephalus serrulatus</name>
    <dbReference type="NCBI Taxonomy" id="117539"/>
    <lineage>
        <taxon>Eukaryota</taxon>
        <taxon>Metazoa</taxon>
        <taxon>Ecdysozoa</taxon>
        <taxon>Arthropoda</taxon>
        <taxon>Crustacea</taxon>
        <taxon>Branchiopoda</taxon>
        <taxon>Diplostraca</taxon>
        <taxon>Cladocera</taxon>
        <taxon>Anomopoda</taxon>
        <taxon>Daphniidae</taxon>
        <taxon>Simocephalus</taxon>
    </lineage>
</organism>
<gene>
    <name evidence="7" type="primary">EOG090X0J87</name>
</gene>
<evidence type="ECO:0000256" key="4">
    <source>
        <dbReference type="ARBA" id="ARBA00022989"/>
    </source>
</evidence>
<evidence type="ECO:0000256" key="5">
    <source>
        <dbReference type="ARBA" id="ARBA00023136"/>
    </source>
</evidence>
<evidence type="ECO:0000256" key="1">
    <source>
        <dbReference type="ARBA" id="ARBA00004141"/>
    </source>
</evidence>
<evidence type="ECO:0000256" key="2">
    <source>
        <dbReference type="ARBA" id="ARBA00005645"/>
    </source>
</evidence>
<accession>A0A4Y7NRC6</accession>
<dbReference type="PANTHER" id="PTHR12050">
    <property type="entry name" value="LEPTIN RECEPTOR-RELATED"/>
    <property type="match status" value="1"/>
</dbReference>
<dbReference type="AlphaFoldDB" id="A0A4Y7NRC6"/>
<dbReference type="GO" id="GO:0016020">
    <property type="term" value="C:membrane"/>
    <property type="evidence" value="ECO:0007669"/>
    <property type="project" value="UniProtKB-SubCell"/>
</dbReference>
<dbReference type="InterPro" id="IPR007262">
    <property type="entry name" value="Vps55/LEPROT"/>
</dbReference>
<comment type="similarity">
    <text evidence="2">Belongs to the OB-RGRP/VPS55 family.</text>
</comment>
<name>A0A4Y7NRC6_9CRUS</name>
<comment type="subcellular location">
    <subcellularLocation>
        <location evidence="1">Membrane</location>
        <topology evidence="1">Multi-pass membrane protein</topology>
    </subcellularLocation>
</comment>